<name>A0ABW5LZ96_9BACT</name>
<reference evidence="6" key="1">
    <citation type="journal article" date="2019" name="Int. J. Syst. Evol. Microbiol.">
        <title>The Global Catalogue of Microorganisms (GCM) 10K type strain sequencing project: providing services to taxonomists for standard genome sequencing and annotation.</title>
        <authorList>
            <consortium name="The Broad Institute Genomics Platform"/>
            <consortium name="The Broad Institute Genome Sequencing Center for Infectious Disease"/>
            <person name="Wu L."/>
            <person name="Ma J."/>
        </authorList>
    </citation>
    <scope>NUCLEOTIDE SEQUENCE [LARGE SCALE GENOMIC DNA]</scope>
    <source>
        <strain evidence="6">KCTC 42805</strain>
    </source>
</reference>
<protein>
    <submittedName>
        <fullName evidence="5">SDR family oxidoreductase</fullName>
    </submittedName>
</protein>
<dbReference type="PRINTS" id="PR00080">
    <property type="entry name" value="SDRFAMILY"/>
</dbReference>
<dbReference type="InterPro" id="IPR020904">
    <property type="entry name" value="Sc_DH/Rdtase_CS"/>
</dbReference>
<dbReference type="PANTHER" id="PTHR44196">
    <property type="entry name" value="DEHYDROGENASE/REDUCTASE SDR FAMILY MEMBER 7B"/>
    <property type="match status" value="1"/>
</dbReference>
<dbReference type="InterPro" id="IPR036291">
    <property type="entry name" value="NAD(P)-bd_dom_sf"/>
</dbReference>
<dbReference type="PRINTS" id="PR00081">
    <property type="entry name" value="GDHRDH"/>
</dbReference>
<organism evidence="5 6">
    <name type="scientific">Spirosoma soli</name>
    <dbReference type="NCBI Taxonomy" id="1770529"/>
    <lineage>
        <taxon>Bacteria</taxon>
        <taxon>Pseudomonadati</taxon>
        <taxon>Bacteroidota</taxon>
        <taxon>Cytophagia</taxon>
        <taxon>Cytophagales</taxon>
        <taxon>Cytophagaceae</taxon>
        <taxon>Spirosoma</taxon>
    </lineage>
</organism>
<dbReference type="InterPro" id="IPR057326">
    <property type="entry name" value="KR_dom"/>
</dbReference>
<dbReference type="EMBL" id="JBHULN010000002">
    <property type="protein sequence ID" value="MFD2570072.1"/>
    <property type="molecule type" value="Genomic_DNA"/>
</dbReference>
<sequence>MKTTNNTILITGGATGIGLALAETFLRARNTVVICGRREDRLAEAKAKFPALHTYTCDVSQATERERLVTWLTENFPGLNVLVNNAGIQQMLSFADQPVALDRIEQELATNVTAPIHLTSLLLPLLTKQAESAVLNVSSGLAFTPLAAVPVYCATKAALHSFTLSLRYQLRHTSVKVFEVVPPIVNTELGGTGRDERGQQDRGIPPSDVAQETLAGLQADTPEILVGMAQNLYNQREKLFPMINH</sequence>
<evidence type="ECO:0000256" key="3">
    <source>
        <dbReference type="RuleBase" id="RU000363"/>
    </source>
</evidence>
<keyword evidence="6" id="KW-1185">Reference proteome</keyword>
<dbReference type="InterPro" id="IPR002347">
    <property type="entry name" value="SDR_fam"/>
</dbReference>
<dbReference type="PROSITE" id="PS00061">
    <property type="entry name" value="ADH_SHORT"/>
    <property type="match status" value="1"/>
</dbReference>
<gene>
    <name evidence="5" type="ORF">ACFSUS_05460</name>
</gene>
<comment type="similarity">
    <text evidence="1 3">Belongs to the short-chain dehydrogenases/reductases (SDR) family.</text>
</comment>
<evidence type="ECO:0000313" key="6">
    <source>
        <dbReference type="Proteomes" id="UP001597469"/>
    </source>
</evidence>
<evidence type="ECO:0000259" key="4">
    <source>
        <dbReference type="SMART" id="SM00822"/>
    </source>
</evidence>
<dbReference type="PANTHER" id="PTHR44196:SF1">
    <property type="entry name" value="DEHYDROGENASE_REDUCTASE SDR FAMILY MEMBER 7B"/>
    <property type="match status" value="1"/>
</dbReference>
<feature type="domain" description="Ketoreductase" evidence="4">
    <location>
        <begin position="6"/>
        <end position="181"/>
    </location>
</feature>
<dbReference type="RefSeq" id="WP_381520187.1">
    <property type="nucleotide sequence ID" value="NZ_JBHULN010000002.1"/>
</dbReference>
<evidence type="ECO:0000256" key="1">
    <source>
        <dbReference type="ARBA" id="ARBA00006484"/>
    </source>
</evidence>
<proteinExistence type="inferred from homology"/>
<dbReference type="SMART" id="SM00822">
    <property type="entry name" value="PKS_KR"/>
    <property type="match status" value="1"/>
</dbReference>
<dbReference type="SUPFAM" id="SSF51735">
    <property type="entry name" value="NAD(P)-binding Rossmann-fold domains"/>
    <property type="match status" value="1"/>
</dbReference>
<comment type="caution">
    <text evidence="5">The sequence shown here is derived from an EMBL/GenBank/DDBJ whole genome shotgun (WGS) entry which is preliminary data.</text>
</comment>
<evidence type="ECO:0000313" key="5">
    <source>
        <dbReference type="EMBL" id="MFD2570072.1"/>
    </source>
</evidence>
<accession>A0ABW5LZ96</accession>
<keyword evidence="2" id="KW-0560">Oxidoreductase</keyword>
<dbReference type="Proteomes" id="UP001597469">
    <property type="component" value="Unassembled WGS sequence"/>
</dbReference>
<dbReference type="Pfam" id="PF00106">
    <property type="entry name" value="adh_short"/>
    <property type="match status" value="1"/>
</dbReference>
<dbReference type="Gene3D" id="3.40.50.720">
    <property type="entry name" value="NAD(P)-binding Rossmann-like Domain"/>
    <property type="match status" value="1"/>
</dbReference>
<evidence type="ECO:0000256" key="2">
    <source>
        <dbReference type="ARBA" id="ARBA00023002"/>
    </source>
</evidence>